<keyword evidence="3" id="KW-1185">Reference proteome</keyword>
<evidence type="ECO:0000313" key="3">
    <source>
        <dbReference type="Proteomes" id="UP000054097"/>
    </source>
</evidence>
<dbReference type="EMBL" id="KN824342">
    <property type="protein sequence ID" value="KIM23118.1"/>
    <property type="molecule type" value="Genomic_DNA"/>
</dbReference>
<gene>
    <name evidence="2" type="ORF">M408DRAFT_266070</name>
</gene>
<evidence type="ECO:0000256" key="1">
    <source>
        <dbReference type="SAM" id="MobiDB-lite"/>
    </source>
</evidence>
<evidence type="ECO:0000313" key="2">
    <source>
        <dbReference type="EMBL" id="KIM23118.1"/>
    </source>
</evidence>
<feature type="region of interest" description="Disordered" evidence="1">
    <location>
        <begin position="1"/>
        <end position="28"/>
    </location>
</feature>
<name>A0A0C2W9P8_SERVB</name>
<protein>
    <submittedName>
        <fullName evidence="2">Uncharacterized protein</fullName>
    </submittedName>
</protein>
<dbReference type="HOGENOM" id="CLU_2997933_0_0_1"/>
<reference evidence="3" key="2">
    <citation type="submission" date="2015-01" db="EMBL/GenBank/DDBJ databases">
        <title>Evolutionary Origins and Diversification of the Mycorrhizal Mutualists.</title>
        <authorList>
            <consortium name="DOE Joint Genome Institute"/>
            <consortium name="Mycorrhizal Genomics Consortium"/>
            <person name="Kohler A."/>
            <person name="Kuo A."/>
            <person name="Nagy L.G."/>
            <person name="Floudas D."/>
            <person name="Copeland A."/>
            <person name="Barry K.W."/>
            <person name="Cichocki N."/>
            <person name="Veneault-Fourrey C."/>
            <person name="LaButti K."/>
            <person name="Lindquist E.A."/>
            <person name="Lipzen A."/>
            <person name="Lundell T."/>
            <person name="Morin E."/>
            <person name="Murat C."/>
            <person name="Riley R."/>
            <person name="Ohm R."/>
            <person name="Sun H."/>
            <person name="Tunlid A."/>
            <person name="Henrissat B."/>
            <person name="Grigoriev I.V."/>
            <person name="Hibbett D.S."/>
            <person name="Martin F."/>
        </authorList>
    </citation>
    <scope>NUCLEOTIDE SEQUENCE [LARGE SCALE GENOMIC DNA]</scope>
    <source>
        <strain evidence="3">MAFF 305830</strain>
    </source>
</reference>
<proteinExistence type="predicted"/>
<feature type="compositionally biased region" description="Polar residues" evidence="1">
    <location>
        <begin position="1"/>
        <end position="11"/>
    </location>
</feature>
<dbReference type="Proteomes" id="UP000054097">
    <property type="component" value="Unassembled WGS sequence"/>
</dbReference>
<organism evidence="2 3">
    <name type="scientific">Serendipita vermifera MAFF 305830</name>
    <dbReference type="NCBI Taxonomy" id="933852"/>
    <lineage>
        <taxon>Eukaryota</taxon>
        <taxon>Fungi</taxon>
        <taxon>Dikarya</taxon>
        <taxon>Basidiomycota</taxon>
        <taxon>Agaricomycotina</taxon>
        <taxon>Agaricomycetes</taxon>
        <taxon>Sebacinales</taxon>
        <taxon>Serendipitaceae</taxon>
        <taxon>Serendipita</taxon>
    </lineage>
</organism>
<sequence>MSSAITDTSDNTHTHSLRARTTRQNVVSDHGQLLITPIRTRCEQERAKTSSAITARF</sequence>
<accession>A0A0C2W9P8</accession>
<dbReference type="AlphaFoldDB" id="A0A0C2W9P8"/>
<reference evidence="2 3" key="1">
    <citation type="submission" date="2014-04" db="EMBL/GenBank/DDBJ databases">
        <authorList>
            <consortium name="DOE Joint Genome Institute"/>
            <person name="Kuo A."/>
            <person name="Zuccaro A."/>
            <person name="Kohler A."/>
            <person name="Nagy L.G."/>
            <person name="Floudas D."/>
            <person name="Copeland A."/>
            <person name="Barry K.W."/>
            <person name="Cichocki N."/>
            <person name="Veneault-Fourrey C."/>
            <person name="LaButti K."/>
            <person name="Lindquist E.A."/>
            <person name="Lipzen A."/>
            <person name="Lundell T."/>
            <person name="Morin E."/>
            <person name="Murat C."/>
            <person name="Sun H."/>
            <person name="Tunlid A."/>
            <person name="Henrissat B."/>
            <person name="Grigoriev I.V."/>
            <person name="Hibbett D.S."/>
            <person name="Martin F."/>
            <person name="Nordberg H.P."/>
            <person name="Cantor M.N."/>
            <person name="Hua S.X."/>
        </authorList>
    </citation>
    <scope>NUCLEOTIDE SEQUENCE [LARGE SCALE GENOMIC DNA]</scope>
    <source>
        <strain evidence="2 3">MAFF 305830</strain>
    </source>
</reference>